<organism evidence="1 2">
    <name type="scientific">Veronia pacifica</name>
    <dbReference type="NCBI Taxonomy" id="1080227"/>
    <lineage>
        <taxon>Bacteria</taxon>
        <taxon>Pseudomonadati</taxon>
        <taxon>Pseudomonadota</taxon>
        <taxon>Gammaproteobacteria</taxon>
        <taxon>Vibrionales</taxon>
        <taxon>Vibrionaceae</taxon>
        <taxon>Veronia</taxon>
    </lineage>
</organism>
<evidence type="ECO:0000313" key="2">
    <source>
        <dbReference type="Proteomes" id="UP000094936"/>
    </source>
</evidence>
<dbReference type="Proteomes" id="UP000094936">
    <property type="component" value="Unassembled WGS sequence"/>
</dbReference>
<dbReference type="EMBL" id="LYBM01000003">
    <property type="protein sequence ID" value="ODA35676.1"/>
    <property type="molecule type" value="Genomic_DNA"/>
</dbReference>
<dbReference type="STRING" id="1080227.A8L45_03415"/>
<sequence>MFGQLGGGFGGYGGFPGQYGFGAGAPTPFNLPNAYGGAGINNVLDQAGFGLQNQIHNMTQQQNFRQQTRQLMNNEIINQQQQRQNLYLAMNDSQNRMLNDSMTNQLKNAGNVTRSIGQHM</sequence>
<name>A0A1C3ER26_9GAMM</name>
<dbReference type="AlphaFoldDB" id="A0A1C3ER26"/>
<dbReference type="RefSeq" id="WP_068899223.1">
    <property type="nucleotide sequence ID" value="NZ_JBHUIF010000020.1"/>
</dbReference>
<keyword evidence="2" id="KW-1185">Reference proteome</keyword>
<gene>
    <name evidence="1" type="ORF">A8L45_03415</name>
</gene>
<reference evidence="1 2" key="1">
    <citation type="submission" date="2016-05" db="EMBL/GenBank/DDBJ databases">
        <title>Genomic Taxonomy of the Vibrionaceae.</title>
        <authorList>
            <person name="Gomez-Gil B."/>
            <person name="Enciso-Ibarra J."/>
        </authorList>
    </citation>
    <scope>NUCLEOTIDE SEQUENCE [LARGE SCALE GENOMIC DNA]</scope>
    <source>
        <strain evidence="1 2">CAIM 1920</strain>
    </source>
</reference>
<protein>
    <submittedName>
        <fullName evidence="1">Uncharacterized protein</fullName>
    </submittedName>
</protein>
<proteinExistence type="predicted"/>
<evidence type="ECO:0000313" key="1">
    <source>
        <dbReference type="EMBL" id="ODA35676.1"/>
    </source>
</evidence>
<accession>A0A1C3ER26</accession>
<comment type="caution">
    <text evidence="1">The sequence shown here is derived from an EMBL/GenBank/DDBJ whole genome shotgun (WGS) entry which is preliminary data.</text>
</comment>